<dbReference type="GO" id="GO:0005179">
    <property type="term" value="F:hormone activity"/>
    <property type="evidence" value="ECO:0007669"/>
    <property type="project" value="InterPro"/>
</dbReference>
<protein>
    <submittedName>
        <fullName evidence="1">Uncharacterized protein</fullName>
    </submittedName>
</protein>
<dbReference type="InterPro" id="IPR036262">
    <property type="entry name" value="Resistin-like_sf"/>
</dbReference>
<dbReference type="AlphaFoldDB" id="A0A5N4CLG0"/>
<evidence type="ECO:0000313" key="2">
    <source>
        <dbReference type="Proteomes" id="UP000299084"/>
    </source>
</evidence>
<keyword evidence="2" id="KW-1185">Reference proteome</keyword>
<dbReference type="EMBL" id="JWIN03000022">
    <property type="protein sequence ID" value="KAB1259763.1"/>
    <property type="molecule type" value="Genomic_DNA"/>
</dbReference>
<evidence type="ECO:0000313" key="1">
    <source>
        <dbReference type="EMBL" id="KAB1259763.1"/>
    </source>
</evidence>
<dbReference type="GO" id="GO:0005576">
    <property type="term" value="C:extracellular region"/>
    <property type="evidence" value="ECO:0007669"/>
    <property type="project" value="InterPro"/>
</dbReference>
<feature type="non-terminal residue" evidence="1">
    <location>
        <position position="1"/>
    </location>
</feature>
<accession>A0A5N4CLG0</accession>
<gene>
    <name evidence="1" type="ORF">Cadr_000025287</name>
</gene>
<sequence length="193" mass="20549">DKGSPLSSSHSCAAGVWHTSHCVPWMKPSMKIQDATSFLILDVFRRVPWTAGGHLQGGPGYLPPASVSPAARVALPVARGMFAPTTCHLPCAGMDWTGARCWSPQPSSLSCPAYGMGLEGVASPQRGGFMPRRGGARNKAEKGWRGPGPVLWSLWGEGRQLASPKERGAYSPEGVGWGDNCDFLLPHPHILPL</sequence>
<dbReference type="Proteomes" id="UP000299084">
    <property type="component" value="Unassembled WGS sequence"/>
</dbReference>
<organism evidence="1 2">
    <name type="scientific">Camelus dromedarius</name>
    <name type="common">Dromedary</name>
    <name type="synonym">Arabian camel</name>
    <dbReference type="NCBI Taxonomy" id="9838"/>
    <lineage>
        <taxon>Eukaryota</taxon>
        <taxon>Metazoa</taxon>
        <taxon>Chordata</taxon>
        <taxon>Craniata</taxon>
        <taxon>Vertebrata</taxon>
        <taxon>Euteleostomi</taxon>
        <taxon>Mammalia</taxon>
        <taxon>Eutheria</taxon>
        <taxon>Laurasiatheria</taxon>
        <taxon>Artiodactyla</taxon>
        <taxon>Tylopoda</taxon>
        <taxon>Camelidae</taxon>
        <taxon>Camelus</taxon>
    </lineage>
</organism>
<name>A0A5N4CLG0_CAMDR</name>
<feature type="non-terminal residue" evidence="1">
    <location>
        <position position="193"/>
    </location>
</feature>
<comment type="caution">
    <text evidence="1">The sequence shown here is derived from an EMBL/GenBank/DDBJ whole genome shotgun (WGS) entry which is preliminary data.</text>
</comment>
<proteinExistence type="predicted"/>
<dbReference type="SUPFAM" id="SSF111423">
    <property type="entry name" value="Resistin"/>
    <property type="match status" value="1"/>
</dbReference>
<reference evidence="1 2" key="1">
    <citation type="journal article" date="2019" name="Mol. Ecol. Resour.">
        <title>Improving Illumina assemblies with Hi-C and long reads: an example with the North African dromedary.</title>
        <authorList>
            <person name="Elbers J.P."/>
            <person name="Rogers M.F."/>
            <person name="Perelman P.L."/>
            <person name="Proskuryakova A.A."/>
            <person name="Serdyukova N.A."/>
            <person name="Johnson W.E."/>
            <person name="Horin P."/>
            <person name="Corander J."/>
            <person name="Murphy D."/>
            <person name="Burger P.A."/>
        </authorList>
    </citation>
    <scope>NUCLEOTIDE SEQUENCE [LARGE SCALE GENOMIC DNA]</scope>
    <source>
        <strain evidence="1">Drom800</strain>
        <tissue evidence="1">Blood</tissue>
    </source>
</reference>